<comment type="similarity">
    <text evidence="1">Belongs to the FemABX family.</text>
</comment>
<keyword evidence="4" id="KW-0573">Peptidoglycan synthesis</keyword>
<evidence type="ECO:0000256" key="3">
    <source>
        <dbReference type="ARBA" id="ARBA00022960"/>
    </source>
</evidence>
<dbReference type="SUPFAM" id="SSF55729">
    <property type="entry name" value="Acyl-CoA N-acyltransferases (Nat)"/>
    <property type="match status" value="2"/>
</dbReference>
<evidence type="ECO:0000313" key="8">
    <source>
        <dbReference type="Proteomes" id="UP000176269"/>
    </source>
</evidence>
<keyword evidence="3" id="KW-0133">Cell shape</keyword>
<gene>
    <name evidence="7" type="ORF">A3I56_04965</name>
</gene>
<keyword evidence="5" id="KW-0012">Acyltransferase</keyword>
<accession>A0A1F7K1A8</accession>
<dbReference type="EMBL" id="MGBC01000011">
    <property type="protein sequence ID" value="OGK61641.1"/>
    <property type="molecule type" value="Genomic_DNA"/>
</dbReference>
<dbReference type="PROSITE" id="PS51191">
    <property type="entry name" value="FEMABX"/>
    <property type="match status" value="1"/>
</dbReference>
<dbReference type="PANTHER" id="PTHR36174:SF1">
    <property type="entry name" value="LIPID II:GLYCINE GLYCYLTRANSFERASE"/>
    <property type="match status" value="1"/>
</dbReference>
<dbReference type="GO" id="GO:0071555">
    <property type="term" value="P:cell wall organization"/>
    <property type="evidence" value="ECO:0007669"/>
    <property type="project" value="UniProtKB-KW"/>
</dbReference>
<evidence type="ECO:0000256" key="4">
    <source>
        <dbReference type="ARBA" id="ARBA00022984"/>
    </source>
</evidence>
<dbReference type="InterPro" id="IPR003447">
    <property type="entry name" value="FEMABX"/>
</dbReference>
<reference evidence="7 8" key="1">
    <citation type="journal article" date="2016" name="Nat. Commun.">
        <title>Thousands of microbial genomes shed light on interconnected biogeochemical processes in an aquifer system.</title>
        <authorList>
            <person name="Anantharaman K."/>
            <person name="Brown C.T."/>
            <person name="Hug L.A."/>
            <person name="Sharon I."/>
            <person name="Castelle C.J."/>
            <person name="Probst A.J."/>
            <person name="Thomas B.C."/>
            <person name="Singh A."/>
            <person name="Wilkins M.J."/>
            <person name="Karaoz U."/>
            <person name="Brodie E.L."/>
            <person name="Williams K.H."/>
            <person name="Hubbard S.S."/>
            <person name="Banfield J.F."/>
        </authorList>
    </citation>
    <scope>NUCLEOTIDE SEQUENCE [LARGE SCALE GENOMIC DNA]</scope>
</reference>
<keyword evidence="6" id="KW-0961">Cell wall biogenesis/degradation</keyword>
<dbReference type="PANTHER" id="PTHR36174">
    <property type="entry name" value="LIPID II:GLYCINE GLYCYLTRANSFERASE"/>
    <property type="match status" value="1"/>
</dbReference>
<name>A0A1F7K1A8_9BACT</name>
<dbReference type="Pfam" id="PF02388">
    <property type="entry name" value="FemAB"/>
    <property type="match status" value="2"/>
</dbReference>
<dbReference type="GO" id="GO:0008360">
    <property type="term" value="P:regulation of cell shape"/>
    <property type="evidence" value="ECO:0007669"/>
    <property type="project" value="UniProtKB-KW"/>
</dbReference>
<proteinExistence type="inferred from homology"/>
<evidence type="ECO:0000256" key="2">
    <source>
        <dbReference type="ARBA" id="ARBA00022679"/>
    </source>
</evidence>
<evidence type="ECO:0008006" key="9">
    <source>
        <dbReference type="Google" id="ProtNLM"/>
    </source>
</evidence>
<evidence type="ECO:0000256" key="1">
    <source>
        <dbReference type="ARBA" id="ARBA00009943"/>
    </source>
</evidence>
<comment type="caution">
    <text evidence="7">The sequence shown here is derived from an EMBL/GenBank/DDBJ whole genome shotgun (WGS) entry which is preliminary data.</text>
</comment>
<protein>
    <recommendedName>
        <fullName evidence="9">BioF2-like acetyltransferase domain-containing protein</fullName>
    </recommendedName>
</protein>
<dbReference type="Proteomes" id="UP000176269">
    <property type="component" value="Unassembled WGS sequence"/>
</dbReference>
<dbReference type="GO" id="GO:0009252">
    <property type="term" value="P:peptidoglycan biosynthetic process"/>
    <property type="evidence" value="ECO:0007669"/>
    <property type="project" value="UniProtKB-KW"/>
</dbReference>
<evidence type="ECO:0000256" key="6">
    <source>
        <dbReference type="ARBA" id="ARBA00023316"/>
    </source>
</evidence>
<evidence type="ECO:0000313" key="7">
    <source>
        <dbReference type="EMBL" id="OGK61641.1"/>
    </source>
</evidence>
<dbReference type="GO" id="GO:0016755">
    <property type="term" value="F:aminoacyltransferase activity"/>
    <property type="evidence" value="ECO:0007669"/>
    <property type="project" value="InterPro"/>
</dbReference>
<evidence type="ECO:0000256" key="5">
    <source>
        <dbReference type="ARBA" id="ARBA00023315"/>
    </source>
</evidence>
<dbReference type="InterPro" id="IPR050644">
    <property type="entry name" value="PG_Glycine_Bridge_Synth"/>
</dbReference>
<keyword evidence="2" id="KW-0808">Transferase</keyword>
<organism evidence="7 8">
    <name type="scientific">Candidatus Roizmanbacteria bacterium RIFCSPLOWO2_02_FULL_43_10</name>
    <dbReference type="NCBI Taxonomy" id="1802078"/>
    <lineage>
        <taxon>Bacteria</taxon>
        <taxon>Candidatus Roizmaniibacteriota</taxon>
    </lineage>
</organism>
<dbReference type="AlphaFoldDB" id="A0A1F7K1A8"/>
<dbReference type="InterPro" id="IPR016181">
    <property type="entry name" value="Acyl_CoA_acyltransferase"/>
</dbReference>
<dbReference type="Gene3D" id="3.40.630.30">
    <property type="match status" value="2"/>
</dbReference>
<sequence length="331" mass="38846">MTRVRKVGEDFDQYQWNKIAPHPLVAWEWGEARKKMGIDVMRIGEFDQDTLTAAFQVTFHPIPFTFFTIGYMPRTTIPSAEVLDLLEVEAKKHQALFIKIEPYAPKSEDEIFLKRVVVSPHPLFPKWTQKLDLRLGEDELFMNLKPKWRYNVRLAQKNGVIVKEMTNQAGFQIFSDLYFQTTQRQKYRGHNRMYHHTIFESLKDSMSHILVAYYQDTPLAAYHLFLFHNILYYPYGGSSLEHRQVMASNLLMWEAIRFGKRHKAHTFDMWGSLSPDYEMEDGGWAGFTRFKAGYGTTFVEMIGSYDLVIDQILYKSYNIAHAARSRILKSL</sequence>